<sequence>MMRPSLFTANLVAVVFGSVLAVVAITVPVVQGTGSSQCVGHGTAYIDPRKGGGSMLDASAGFGEPLNVIISGLSSPGVLDPTKTFYNYAKAIGFSYECLGLHIGNPQQANLGDGRGWINETAVLREDYGNPGLGTCGESLVGGNHFRIWQQEGTCALFLAVSIEQDASEHHNIVSNGYDLGRDALVDGAVGIKTFNEVTYSTTVQSIGGLLPVGANGINHSEFSESFLFLIDFLSFDSWY</sequence>
<protein>
    <submittedName>
        <fullName evidence="2">Uncharacterized protein</fullName>
    </submittedName>
</protein>
<evidence type="ECO:0000313" key="3">
    <source>
        <dbReference type="Proteomes" id="UP000518752"/>
    </source>
</evidence>
<name>A0A8H5M4A4_9AGAR</name>
<feature type="chain" id="PRO_5034271067" evidence="1">
    <location>
        <begin position="33"/>
        <end position="240"/>
    </location>
</feature>
<proteinExistence type="predicted"/>
<gene>
    <name evidence="2" type="ORF">D9757_008207</name>
</gene>
<dbReference type="OrthoDB" id="2310204at2759"/>
<keyword evidence="1" id="KW-0732">Signal</keyword>
<dbReference type="Proteomes" id="UP000518752">
    <property type="component" value="Unassembled WGS sequence"/>
</dbReference>
<evidence type="ECO:0000256" key="1">
    <source>
        <dbReference type="SAM" id="SignalP"/>
    </source>
</evidence>
<evidence type="ECO:0000313" key="2">
    <source>
        <dbReference type="EMBL" id="KAF5380242.1"/>
    </source>
</evidence>
<keyword evidence="3" id="KW-1185">Reference proteome</keyword>
<accession>A0A8H5M4A4</accession>
<organism evidence="2 3">
    <name type="scientific">Collybiopsis confluens</name>
    <dbReference type="NCBI Taxonomy" id="2823264"/>
    <lineage>
        <taxon>Eukaryota</taxon>
        <taxon>Fungi</taxon>
        <taxon>Dikarya</taxon>
        <taxon>Basidiomycota</taxon>
        <taxon>Agaricomycotina</taxon>
        <taxon>Agaricomycetes</taxon>
        <taxon>Agaricomycetidae</taxon>
        <taxon>Agaricales</taxon>
        <taxon>Marasmiineae</taxon>
        <taxon>Omphalotaceae</taxon>
        <taxon>Collybiopsis</taxon>
    </lineage>
</organism>
<reference evidence="2 3" key="1">
    <citation type="journal article" date="2020" name="ISME J.">
        <title>Uncovering the hidden diversity of litter-decomposition mechanisms in mushroom-forming fungi.</title>
        <authorList>
            <person name="Floudas D."/>
            <person name="Bentzer J."/>
            <person name="Ahren D."/>
            <person name="Johansson T."/>
            <person name="Persson P."/>
            <person name="Tunlid A."/>
        </authorList>
    </citation>
    <scope>NUCLEOTIDE SEQUENCE [LARGE SCALE GENOMIC DNA]</scope>
    <source>
        <strain evidence="2 3">CBS 406.79</strain>
    </source>
</reference>
<dbReference type="EMBL" id="JAACJN010000065">
    <property type="protein sequence ID" value="KAF5380242.1"/>
    <property type="molecule type" value="Genomic_DNA"/>
</dbReference>
<dbReference type="AlphaFoldDB" id="A0A8H5M4A4"/>
<comment type="caution">
    <text evidence="2">The sequence shown here is derived from an EMBL/GenBank/DDBJ whole genome shotgun (WGS) entry which is preliminary data.</text>
</comment>
<feature type="signal peptide" evidence="1">
    <location>
        <begin position="1"/>
        <end position="32"/>
    </location>
</feature>